<dbReference type="Proteomes" id="UP001144396">
    <property type="component" value="Unassembled WGS sequence"/>
</dbReference>
<feature type="transmembrane region" description="Helical" evidence="1">
    <location>
        <begin position="112"/>
        <end position="134"/>
    </location>
</feature>
<keyword evidence="3" id="KW-1185">Reference proteome</keyword>
<reference evidence="2" key="1">
    <citation type="submission" date="2022-12" db="EMBL/GenBank/DDBJ databases">
        <title>Reference genome sequencing for broad-spectrum identification of bacterial and archaeal isolates by mass spectrometry.</title>
        <authorList>
            <person name="Sekiguchi Y."/>
            <person name="Tourlousse D.M."/>
        </authorList>
    </citation>
    <scope>NUCLEOTIDE SEQUENCE</scope>
    <source>
        <strain evidence="2">14</strain>
    </source>
</reference>
<evidence type="ECO:0000313" key="3">
    <source>
        <dbReference type="Proteomes" id="UP001144396"/>
    </source>
</evidence>
<dbReference type="EMBL" id="BSDP01000001">
    <property type="protein sequence ID" value="GLI27942.1"/>
    <property type="molecule type" value="Genomic_DNA"/>
</dbReference>
<feature type="transmembrane region" description="Helical" evidence="1">
    <location>
        <begin position="80"/>
        <end position="100"/>
    </location>
</feature>
<keyword evidence="1" id="KW-0472">Membrane</keyword>
<proteinExistence type="predicted"/>
<evidence type="ECO:0000313" key="2">
    <source>
        <dbReference type="EMBL" id="GLI27942.1"/>
    </source>
</evidence>
<evidence type="ECO:0000256" key="1">
    <source>
        <dbReference type="SAM" id="Phobius"/>
    </source>
</evidence>
<feature type="transmembrane region" description="Helical" evidence="1">
    <location>
        <begin position="178"/>
        <end position="198"/>
    </location>
</feature>
<name>A0A9W6CWN3_9MICO</name>
<protein>
    <submittedName>
        <fullName evidence="2">Uncharacterized protein</fullName>
    </submittedName>
</protein>
<comment type="caution">
    <text evidence="2">The sequence shown here is derived from an EMBL/GenBank/DDBJ whole genome shotgun (WGS) entry which is preliminary data.</text>
</comment>
<organism evidence="2 3">
    <name type="scientific">Agromyces rhizosphaerae</name>
    <dbReference type="NCBI Taxonomy" id="88374"/>
    <lineage>
        <taxon>Bacteria</taxon>
        <taxon>Bacillati</taxon>
        <taxon>Actinomycetota</taxon>
        <taxon>Actinomycetes</taxon>
        <taxon>Micrococcales</taxon>
        <taxon>Microbacteriaceae</taxon>
        <taxon>Agromyces</taxon>
    </lineage>
</organism>
<sequence length="302" mass="30445">MPRADDLAAWARSVPAAGPAELADLDRRLLASAPDVLSAVEREARAYGDDVAAADRAHGGAAAVARIAARAEFDHPRAGCASLLLTGALLLPVTVAFALLVGRGTIGLADALTAGGVLAGVSGVAALVLLVAALAAPRLLQPLPRVAIGSAAVGVVTAGLALRRAADDPLNAASADGSLPLIVLSAVPMLVLAVVDAVRRVRMRAALVADTADDRAVADPFLAAVAGARGHTIEAMEATLAALSDEERAAMEAARAGALERMSRRGLLPQRRVHAIVSEPVGALLLAEADPPQLPTPSPRSA</sequence>
<keyword evidence="1" id="KW-1133">Transmembrane helix</keyword>
<dbReference type="AlphaFoldDB" id="A0A9W6CWN3"/>
<keyword evidence="1" id="KW-0812">Transmembrane</keyword>
<gene>
    <name evidence="2" type="ORF">ARHIZOSPH14_21840</name>
</gene>
<feature type="transmembrane region" description="Helical" evidence="1">
    <location>
        <begin position="146"/>
        <end position="166"/>
    </location>
</feature>
<accession>A0A9W6CWN3</accession>